<name>A0A0F9GKB2_9ZZZZ</name>
<sequence>MARVTGPFMSLDASGTIYDALTASIWKGRNYIRGYFIPANPNTPAQQTQRTLMANAVSGWQALPAVTPDSGALPDANYKDKWIVAARDVYPPISGFNYYVMQFCLQGAAPTIPAIAPKKSKSIHG</sequence>
<evidence type="ECO:0000313" key="1">
    <source>
        <dbReference type="EMBL" id="KKL99274.1"/>
    </source>
</evidence>
<accession>A0A0F9GKB2</accession>
<protein>
    <submittedName>
        <fullName evidence="1">Uncharacterized protein</fullName>
    </submittedName>
</protein>
<proteinExistence type="predicted"/>
<reference evidence="1" key="1">
    <citation type="journal article" date="2015" name="Nature">
        <title>Complex archaea that bridge the gap between prokaryotes and eukaryotes.</title>
        <authorList>
            <person name="Spang A."/>
            <person name="Saw J.H."/>
            <person name="Jorgensen S.L."/>
            <person name="Zaremba-Niedzwiedzka K."/>
            <person name="Martijn J."/>
            <person name="Lind A.E."/>
            <person name="van Eijk R."/>
            <person name="Schleper C."/>
            <person name="Guy L."/>
            <person name="Ettema T.J."/>
        </authorList>
    </citation>
    <scope>NUCLEOTIDE SEQUENCE</scope>
</reference>
<comment type="caution">
    <text evidence="1">The sequence shown here is derived from an EMBL/GenBank/DDBJ whole genome shotgun (WGS) entry which is preliminary data.</text>
</comment>
<dbReference type="EMBL" id="LAZR01017715">
    <property type="protein sequence ID" value="KKL99274.1"/>
    <property type="molecule type" value="Genomic_DNA"/>
</dbReference>
<dbReference type="AlphaFoldDB" id="A0A0F9GKB2"/>
<gene>
    <name evidence="1" type="ORF">LCGC14_1816050</name>
</gene>
<organism evidence="1">
    <name type="scientific">marine sediment metagenome</name>
    <dbReference type="NCBI Taxonomy" id="412755"/>
    <lineage>
        <taxon>unclassified sequences</taxon>
        <taxon>metagenomes</taxon>
        <taxon>ecological metagenomes</taxon>
    </lineage>
</organism>